<proteinExistence type="predicted"/>
<accession>A0A2I1HRG3</accession>
<keyword evidence="3" id="KW-1185">Reference proteome</keyword>
<dbReference type="OrthoDB" id="2380383at2759"/>
<dbReference type="VEuPathDB" id="FungiDB:RhiirFUN_007794"/>
<comment type="caution">
    <text evidence="2">The sequence shown here is derived from an EMBL/GenBank/DDBJ whole genome shotgun (WGS) entry which is preliminary data.</text>
</comment>
<reference evidence="2 3" key="1">
    <citation type="submission" date="2015-10" db="EMBL/GenBank/DDBJ databases">
        <title>Genome analyses suggest a sexual origin of heterokaryosis in a supposedly ancient asexual fungus.</title>
        <authorList>
            <person name="Ropars J."/>
            <person name="Sedzielewska K."/>
            <person name="Noel J."/>
            <person name="Charron P."/>
            <person name="Farinelli L."/>
            <person name="Marton T."/>
            <person name="Kruger M."/>
            <person name="Pelin A."/>
            <person name="Brachmann A."/>
            <person name="Corradi N."/>
        </authorList>
    </citation>
    <scope>NUCLEOTIDE SEQUENCE [LARGE SCALE GENOMIC DNA]</scope>
    <source>
        <strain evidence="2 3">A4</strain>
    </source>
</reference>
<feature type="region of interest" description="Disordered" evidence="1">
    <location>
        <begin position="121"/>
        <end position="151"/>
    </location>
</feature>
<protein>
    <submittedName>
        <fullName evidence="2">Uncharacterized protein</fullName>
    </submittedName>
</protein>
<feature type="compositionally biased region" description="Acidic residues" evidence="1">
    <location>
        <begin position="121"/>
        <end position="148"/>
    </location>
</feature>
<evidence type="ECO:0000313" key="3">
    <source>
        <dbReference type="Proteomes" id="UP000234323"/>
    </source>
</evidence>
<dbReference type="AlphaFoldDB" id="A0A2I1HRG3"/>
<gene>
    <name evidence="2" type="ORF">RhiirA4_486280</name>
</gene>
<dbReference type="EMBL" id="LLXI01005282">
    <property type="protein sequence ID" value="PKY61383.1"/>
    <property type="molecule type" value="Genomic_DNA"/>
</dbReference>
<evidence type="ECO:0000313" key="2">
    <source>
        <dbReference type="EMBL" id="PKY61383.1"/>
    </source>
</evidence>
<sequence>MTTIRDYHNRVTLRDEDRDMIKAQRNYLIKMYESTMDDLNILGKMADRIRERWLKLQEKPKPLNRIDQFKEKCMENEIQTYELSLGKIDERIREFNVEISYKIIQCNTQLEYDEIDLDSDYENSEDETPIESENEEDSDETLSDNDSEKEERAMSSIPYPCCNEIHCICYDQIEIDKEYEEYCLNQAEQMFEKH</sequence>
<organism evidence="2 3">
    <name type="scientific">Rhizophagus irregularis</name>
    <dbReference type="NCBI Taxonomy" id="588596"/>
    <lineage>
        <taxon>Eukaryota</taxon>
        <taxon>Fungi</taxon>
        <taxon>Fungi incertae sedis</taxon>
        <taxon>Mucoromycota</taxon>
        <taxon>Glomeromycotina</taxon>
        <taxon>Glomeromycetes</taxon>
        <taxon>Glomerales</taxon>
        <taxon>Glomeraceae</taxon>
        <taxon>Rhizophagus</taxon>
    </lineage>
</organism>
<dbReference type="Proteomes" id="UP000234323">
    <property type="component" value="Unassembled WGS sequence"/>
</dbReference>
<dbReference type="VEuPathDB" id="FungiDB:FUN_006655"/>
<dbReference type="VEuPathDB" id="FungiDB:RhiirA1_401257"/>
<name>A0A2I1HRG3_9GLOM</name>
<evidence type="ECO:0000256" key="1">
    <source>
        <dbReference type="SAM" id="MobiDB-lite"/>
    </source>
</evidence>